<feature type="domain" description="AMP-dependent synthetase/ligase" evidence="1">
    <location>
        <begin position="9"/>
        <end position="121"/>
    </location>
</feature>
<evidence type="ECO:0000259" key="1">
    <source>
        <dbReference type="Pfam" id="PF00501"/>
    </source>
</evidence>
<dbReference type="CDD" id="cd04433">
    <property type="entry name" value="AFD_class_I"/>
    <property type="match status" value="1"/>
</dbReference>
<keyword evidence="4" id="KW-1185">Reference proteome</keyword>
<accession>A0ABY9CN08</accession>
<dbReference type="InterPro" id="IPR045851">
    <property type="entry name" value="AMP-bd_C_sf"/>
</dbReference>
<dbReference type="Pfam" id="PF00501">
    <property type="entry name" value="AMP-binding"/>
    <property type="match status" value="1"/>
</dbReference>
<protein>
    <recommendedName>
        <fullName evidence="5">2-succinylbenzoate--CoA ligase, chloroplastic/peroxisomal</fullName>
    </recommendedName>
</protein>
<evidence type="ECO:0000259" key="2">
    <source>
        <dbReference type="Pfam" id="PF13193"/>
    </source>
</evidence>
<dbReference type="PANTHER" id="PTHR43201:SF32">
    <property type="entry name" value="2-SUCCINYLBENZOATE--COA LIGASE, CHLOROPLASTIC_PEROXISOMAL"/>
    <property type="match status" value="1"/>
</dbReference>
<gene>
    <name evidence="3" type="ORF">VitviT2T_015569</name>
</gene>
<dbReference type="Proteomes" id="UP001227230">
    <property type="component" value="Chromosome 10"/>
</dbReference>
<name>A0ABY9CN08_VITVI</name>
<evidence type="ECO:0000313" key="3">
    <source>
        <dbReference type="EMBL" id="WJZ96928.1"/>
    </source>
</evidence>
<sequence>MKMTWKVTESVKKILNGGGGLSNGLIEDAIKFFPRAKILSAYGMTETCSSLTFMTLYDPTCASSRQALQEFVEIKSSSFHLPEGVCVGKPAPHVELKICFDSSDHVGRILTRGPHIMLRYWDQISSRPSDSPDEGWLDTGDIGSIDDYGNIWLIGRTNNRIKSGGENVYPEEVETVLSQHPGVTGSVVVGLPDVRLTEMVVACIRIKDNWQWADNSPVHPTEKKELVLSSETLRHHCREKNLTGFKIPKLFTLWRKPFPLTSTGKLRRYQVQREVLSHLHSLPSNL</sequence>
<reference evidence="3 4" key="1">
    <citation type="journal article" date="2023" name="Hortic Res">
        <title>The complete reference genome for grapevine (Vitis vinifera L.) genetics and breeding.</title>
        <authorList>
            <person name="Shi X."/>
            <person name="Cao S."/>
            <person name="Wang X."/>
            <person name="Huang S."/>
            <person name="Wang Y."/>
            <person name="Liu Z."/>
            <person name="Liu W."/>
            <person name="Leng X."/>
            <person name="Peng Y."/>
            <person name="Wang N."/>
            <person name="Wang Y."/>
            <person name="Ma Z."/>
            <person name="Xu X."/>
            <person name="Zhang F."/>
            <person name="Xue H."/>
            <person name="Zhong H."/>
            <person name="Wang Y."/>
            <person name="Zhang K."/>
            <person name="Velt A."/>
            <person name="Avia K."/>
            <person name="Holtgrawe D."/>
            <person name="Grimplet J."/>
            <person name="Matus J.T."/>
            <person name="Ware D."/>
            <person name="Wu X."/>
            <person name="Wang H."/>
            <person name="Liu C."/>
            <person name="Fang Y."/>
            <person name="Rustenholz C."/>
            <person name="Cheng Z."/>
            <person name="Xiao H."/>
            <person name="Zhou Y."/>
        </authorList>
    </citation>
    <scope>NUCLEOTIDE SEQUENCE [LARGE SCALE GENOMIC DNA]</scope>
    <source>
        <strain evidence="4">cv. Pinot noir / PN40024</strain>
        <tissue evidence="3">Leaf</tissue>
    </source>
</reference>
<dbReference type="PANTHER" id="PTHR43201">
    <property type="entry name" value="ACYL-COA SYNTHETASE"/>
    <property type="match status" value="1"/>
</dbReference>
<dbReference type="SUPFAM" id="SSF56801">
    <property type="entry name" value="Acetyl-CoA synthetase-like"/>
    <property type="match status" value="1"/>
</dbReference>
<dbReference type="InterPro" id="IPR025110">
    <property type="entry name" value="AMP-bd_C"/>
</dbReference>
<dbReference type="EMBL" id="CP126657">
    <property type="protein sequence ID" value="WJZ96928.1"/>
    <property type="molecule type" value="Genomic_DNA"/>
</dbReference>
<dbReference type="Gene3D" id="3.30.300.30">
    <property type="match status" value="1"/>
</dbReference>
<evidence type="ECO:0000313" key="4">
    <source>
        <dbReference type="Proteomes" id="UP001227230"/>
    </source>
</evidence>
<dbReference type="InterPro" id="IPR000873">
    <property type="entry name" value="AMP-dep_synth/lig_dom"/>
</dbReference>
<feature type="domain" description="AMP-binding enzyme C-terminal" evidence="2">
    <location>
        <begin position="172"/>
        <end position="265"/>
    </location>
</feature>
<organism evidence="3 4">
    <name type="scientific">Vitis vinifera</name>
    <name type="common">Grape</name>
    <dbReference type="NCBI Taxonomy" id="29760"/>
    <lineage>
        <taxon>Eukaryota</taxon>
        <taxon>Viridiplantae</taxon>
        <taxon>Streptophyta</taxon>
        <taxon>Embryophyta</taxon>
        <taxon>Tracheophyta</taxon>
        <taxon>Spermatophyta</taxon>
        <taxon>Magnoliopsida</taxon>
        <taxon>eudicotyledons</taxon>
        <taxon>Gunneridae</taxon>
        <taxon>Pentapetalae</taxon>
        <taxon>rosids</taxon>
        <taxon>Vitales</taxon>
        <taxon>Vitaceae</taxon>
        <taxon>Viteae</taxon>
        <taxon>Vitis</taxon>
    </lineage>
</organism>
<dbReference type="Gene3D" id="3.40.50.12780">
    <property type="entry name" value="N-terminal domain of ligase-like"/>
    <property type="match status" value="1"/>
</dbReference>
<dbReference type="InterPro" id="IPR042099">
    <property type="entry name" value="ANL_N_sf"/>
</dbReference>
<proteinExistence type="predicted"/>
<evidence type="ECO:0008006" key="5">
    <source>
        <dbReference type="Google" id="ProtNLM"/>
    </source>
</evidence>
<dbReference type="Pfam" id="PF13193">
    <property type="entry name" value="AMP-binding_C"/>
    <property type="match status" value="1"/>
</dbReference>